<dbReference type="PANTHER" id="PTHR32347:SF23">
    <property type="entry name" value="BLL5650 PROTEIN"/>
    <property type="match status" value="1"/>
</dbReference>
<keyword evidence="5" id="KW-1185">Reference proteome</keyword>
<keyword evidence="2" id="KW-0175">Coiled coil</keyword>
<comment type="subcellular location">
    <subcellularLocation>
        <location evidence="1">Cell envelope</location>
    </subcellularLocation>
</comment>
<evidence type="ECO:0000313" key="4">
    <source>
        <dbReference type="EMBL" id="NMP30685.1"/>
    </source>
</evidence>
<keyword evidence="3" id="KW-0812">Transmembrane</keyword>
<dbReference type="GO" id="GO:0030313">
    <property type="term" value="C:cell envelope"/>
    <property type="evidence" value="ECO:0007669"/>
    <property type="project" value="UniProtKB-SubCell"/>
</dbReference>
<comment type="caution">
    <text evidence="4">The sequence shown here is derived from an EMBL/GenBank/DDBJ whole genome shotgun (WGS) entry which is preliminary data.</text>
</comment>
<dbReference type="RefSeq" id="WP_169073968.1">
    <property type="nucleotide sequence ID" value="NZ_JABBXH010000001.1"/>
</dbReference>
<dbReference type="Gene3D" id="2.40.50.100">
    <property type="match status" value="1"/>
</dbReference>
<evidence type="ECO:0000256" key="1">
    <source>
        <dbReference type="ARBA" id="ARBA00004196"/>
    </source>
</evidence>
<evidence type="ECO:0000256" key="2">
    <source>
        <dbReference type="ARBA" id="ARBA00023054"/>
    </source>
</evidence>
<protein>
    <submittedName>
        <fullName evidence="4">HlyD family efflux transporter periplasmic adaptor subunit</fullName>
    </submittedName>
</protein>
<feature type="transmembrane region" description="Helical" evidence="3">
    <location>
        <begin position="15"/>
        <end position="36"/>
    </location>
</feature>
<gene>
    <name evidence="4" type="ORF">HII17_03835</name>
</gene>
<organism evidence="4 5">
    <name type="scientific">Thalassotalea algicola</name>
    <dbReference type="NCBI Taxonomy" id="2716224"/>
    <lineage>
        <taxon>Bacteria</taxon>
        <taxon>Pseudomonadati</taxon>
        <taxon>Pseudomonadota</taxon>
        <taxon>Gammaproteobacteria</taxon>
        <taxon>Alteromonadales</taxon>
        <taxon>Colwelliaceae</taxon>
        <taxon>Thalassotalea</taxon>
    </lineage>
</organism>
<keyword evidence="3" id="KW-0472">Membrane</keyword>
<evidence type="ECO:0000313" key="5">
    <source>
        <dbReference type="Proteomes" id="UP000568664"/>
    </source>
</evidence>
<dbReference type="Gene3D" id="2.40.420.20">
    <property type="match status" value="1"/>
</dbReference>
<reference evidence="4 5" key="1">
    <citation type="submission" date="2020-04" db="EMBL/GenBank/DDBJ databases">
        <title>Thalassotalea sp. M1531, isolated from the surface of marine red alga.</title>
        <authorList>
            <person name="Pang L."/>
            <person name="Lu D.-C."/>
        </authorList>
    </citation>
    <scope>NUCLEOTIDE SEQUENCE [LARGE SCALE GENOMIC DNA]</scope>
    <source>
        <strain evidence="4 5">M1531</strain>
    </source>
</reference>
<dbReference type="Gene3D" id="2.40.30.170">
    <property type="match status" value="1"/>
</dbReference>
<dbReference type="EMBL" id="JABBXH010000001">
    <property type="protein sequence ID" value="NMP30685.1"/>
    <property type="molecule type" value="Genomic_DNA"/>
</dbReference>
<keyword evidence="3" id="KW-1133">Transmembrane helix</keyword>
<dbReference type="InterPro" id="IPR050465">
    <property type="entry name" value="UPF0194_transport"/>
</dbReference>
<dbReference type="PANTHER" id="PTHR32347">
    <property type="entry name" value="EFFLUX SYSTEM COMPONENT YKNX-RELATED"/>
    <property type="match status" value="1"/>
</dbReference>
<sequence length="417" mass="46374">MDIVREKKVSFFTKYRLPIAIGVISMAIFGFSQAIVTSDYAADKSMLRIATVKRGELAVKVRGPGVLTPKNIRWIASDVEGRAERVLVKPGAIVKAGELLVELTNPKLERQLEESRWELTAQEAEAKAETTSLASLLLDQEARVLNAELDYESNAMRLRAETELFDKGAQAVSKLDYEKTKLATKQSSKRWQIEQQRLIKMQENIDAQATARAARLNKMRKSYEIMEQQVENLEIRASIDSVVQDVAIEAGQQVTMGSSLAKLARQDELIAELQIPELAIRDVALGQKVVIDTRNNQIDGEVIRIAPSVDKGSVQVDVALIQPLPNDARPDLSIDGEIIIAQLSDVMHVRRPPFVQSNRTATVFKLATDGSIAERINVDFGLGSVQHIEIKRGLNVGEQIIVSQNEELDRFNKISLN</sequence>
<name>A0A7Y0LCQ0_9GAMM</name>
<evidence type="ECO:0000256" key="3">
    <source>
        <dbReference type="SAM" id="Phobius"/>
    </source>
</evidence>
<dbReference type="AlphaFoldDB" id="A0A7Y0LCQ0"/>
<accession>A0A7Y0LCQ0</accession>
<proteinExistence type="predicted"/>
<dbReference type="Proteomes" id="UP000568664">
    <property type="component" value="Unassembled WGS sequence"/>
</dbReference>